<feature type="compositionally biased region" description="Low complexity" evidence="1">
    <location>
        <begin position="25"/>
        <end position="37"/>
    </location>
</feature>
<evidence type="ECO:0000313" key="2">
    <source>
        <dbReference type="EMBL" id="ETW44168.1"/>
    </source>
</evidence>
<feature type="non-terminal residue" evidence="2">
    <location>
        <position position="111"/>
    </location>
</feature>
<name>W4IKF6_PLAFA</name>
<reference evidence="2 3" key="2">
    <citation type="submission" date="2013-02" db="EMBL/GenBank/DDBJ databases">
        <title>The Genome Sequence of Plasmodium falciparum NF135/5.C10.</title>
        <authorList>
            <consortium name="The Broad Institute Genome Sequencing Platform"/>
            <consortium name="The Broad Institute Genome Sequencing Center for Infectious Disease"/>
            <person name="Neafsey D."/>
            <person name="Cheeseman I."/>
            <person name="Volkman S."/>
            <person name="Adams J."/>
            <person name="Walker B."/>
            <person name="Young S.K."/>
            <person name="Zeng Q."/>
            <person name="Gargeya S."/>
            <person name="Fitzgerald M."/>
            <person name="Haas B."/>
            <person name="Abouelleil A."/>
            <person name="Alvarado L."/>
            <person name="Arachchi H.M."/>
            <person name="Berlin A.M."/>
            <person name="Chapman S.B."/>
            <person name="Dewar J."/>
            <person name="Goldberg J."/>
            <person name="Griggs A."/>
            <person name="Gujja S."/>
            <person name="Hansen M."/>
            <person name="Howarth C."/>
            <person name="Imamovic A."/>
            <person name="Larimer J."/>
            <person name="McCowan C."/>
            <person name="Murphy C."/>
            <person name="Neiman D."/>
            <person name="Pearson M."/>
            <person name="Priest M."/>
            <person name="Roberts A."/>
            <person name="Saif S."/>
            <person name="Shea T."/>
            <person name="Sisk P."/>
            <person name="Sykes S."/>
            <person name="Wortman J."/>
            <person name="Nusbaum C."/>
            <person name="Birren B."/>
        </authorList>
    </citation>
    <scope>NUCLEOTIDE SEQUENCE [LARGE SCALE GENOMIC DNA]</scope>
    <source>
        <strain evidence="2 3">NF135/5.C10</strain>
    </source>
</reference>
<gene>
    <name evidence="2" type="ORF">PFNF135_01420</name>
</gene>
<evidence type="ECO:0000256" key="1">
    <source>
        <dbReference type="SAM" id="MobiDB-lite"/>
    </source>
</evidence>
<accession>W4IKF6</accession>
<feature type="region of interest" description="Disordered" evidence="1">
    <location>
        <begin position="14"/>
        <end position="55"/>
    </location>
</feature>
<protein>
    <submittedName>
        <fullName evidence="2">Uncharacterized protein</fullName>
    </submittedName>
</protein>
<organism evidence="2 3">
    <name type="scientific">Plasmodium falciparum NF135/5.C10</name>
    <dbReference type="NCBI Taxonomy" id="1036726"/>
    <lineage>
        <taxon>Eukaryota</taxon>
        <taxon>Sar</taxon>
        <taxon>Alveolata</taxon>
        <taxon>Apicomplexa</taxon>
        <taxon>Aconoidasida</taxon>
        <taxon>Haemosporida</taxon>
        <taxon>Plasmodiidae</taxon>
        <taxon>Plasmodium</taxon>
        <taxon>Plasmodium (Laverania)</taxon>
    </lineage>
</organism>
<dbReference type="EMBL" id="KI926031">
    <property type="protein sequence ID" value="ETW44168.1"/>
    <property type="molecule type" value="Genomic_DNA"/>
</dbReference>
<dbReference type="Proteomes" id="UP000019114">
    <property type="component" value="Unassembled WGS sequence"/>
</dbReference>
<dbReference type="AlphaFoldDB" id="W4IKF6"/>
<evidence type="ECO:0000313" key="3">
    <source>
        <dbReference type="Proteomes" id="UP000019114"/>
    </source>
</evidence>
<sequence>MNSVHNYNEYLYNNNETDNADISRDNNNNISSNNNTNYFDTREKRNDSLNNTNDNSLYRSKVSLKSEDNRYVQNNFQVNYDIMDGRDRIEDVNNSSKNYTDIIMNNMNNMN</sequence>
<reference evidence="2 3" key="1">
    <citation type="submission" date="2013-02" db="EMBL/GenBank/DDBJ databases">
        <title>The Genome Annotation of Plasmodium falciparum NF135/5.C10.</title>
        <authorList>
            <consortium name="The Broad Institute Genome Sequencing Platform"/>
            <consortium name="The Broad Institute Genome Sequencing Center for Infectious Disease"/>
            <person name="Neafsey D."/>
            <person name="Hoffman S."/>
            <person name="Volkman S."/>
            <person name="Rosenthal P."/>
            <person name="Walker B."/>
            <person name="Young S.K."/>
            <person name="Zeng Q."/>
            <person name="Gargeya S."/>
            <person name="Fitzgerald M."/>
            <person name="Haas B."/>
            <person name="Abouelleil A."/>
            <person name="Allen A.W."/>
            <person name="Alvarado L."/>
            <person name="Arachchi H.M."/>
            <person name="Berlin A.M."/>
            <person name="Chapman S.B."/>
            <person name="Gainer-Dewar J."/>
            <person name="Goldberg J."/>
            <person name="Griggs A."/>
            <person name="Gujja S."/>
            <person name="Hansen M."/>
            <person name="Howarth C."/>
            <person name="Imamovic A."/>
            <person name="Ireland A."/>
            <person name="Larimer J."/>
            <person name="McCowan C."/>
            <person name="Murphy C."/>
            <person name="Pearson M."/>
            <person name="Poon T.W."/>
            <person name="Priest M."/>
            <person name="Roberts A."/>
            <person name="Saif S."/>
            <person name="Shea T."/>
            <person name="Sisk P."/>
            <person name="Sykes S."/>
            <person name="Wortman J."/>
            <person name="Nusbaum C."/>
            <person name="Birren B."/>
        </authorList>
    </citation>
    <scope>NUCLEOTIDE SEQUENCE [LARGE SCALE GENOMIC DNA]</scope>
    <source>
        <strain evidence="2 3">NF135/5.C10</strain>
    </source>
</reference>
<proteinExistence type="predicted"/>